<evidence type="ECO:0000313" key="12">
    <source>
        <dbReference type="Proteomes" id="UP000233565"/>
    </source>
</evidence>
<accession>A0ABX4QUB6</accession>
<comment type="subcellular location">
    <subcellularLocation>
        <location evidence="1">Cell inner membrane</location>
        <topology evidence="1">Multi-pass membrane protein</topology>
    </subcellularLocation>
</comment>
<gene>
    <name evidence="11" type="ORF">CXG46_15265</name>
</gene>
<evidence type="ECO:0000313" key="11">
    <source>
        <dbReference type="EMBL" id="PKH38413.1"/>
    </source>
</evidence>
<comment type="caution">
    <text evidence="11">The sequence shown here is derived from an EMBL/GenBank/DDBJ whole genome shotgun (WGS) entry which is preliminary data.</text>
</comment>
<organism evidence="11 12">
    <name type="scientific">Nocardioides alpinus</name>
    <dbReference type="NCBI Taxonomy" id="748909"/>
    <lineage>
        <taxon>Bacteria</taxon>
        <taxon>Bacillati</taxon>
        <taxon>Actinomycetota</taxon>
        <taxon>Actinomycetes</taxon>
        <taxon>Propionibacteriales</taxon>
        <taxon>Nocardioidaceae</taxon>
        <taxon>Nocardioides</taxon>
    </lineage>
</organism>
<comment type="similarity">
    <text evidence="8">Belongs to the TRAP transporter small permease family.</text>
</comment>
<keyword evidence="5 9" id="KW-0812">Transmembrane</keyword>
<dbReference type="PANTHER" id="PTHR35011:SF2">
    <property type="entry name" value="2,3-DIKETO-L-GULONATE TRAP TRANSPORTER SMALL PERMEASE PROTEIN YIAM"/>
    <property type="match status" value="1"/>
</dbReference>
<evidence type="ECO:0000256" key="2">
    <source>
        <dbReference type="ARBA" id="ARBA00022448"/>
    </source>
</evidence>
<dbReference type="EMBL" id="PJBV01000033">
    <property type="protein sequence ID" value="PKH38413.1"/>
    <property type="molecule type" value="Genomic_DNA"/>
</dbReference>
<dbReference type="Pfam" id="PF04290">
    <property type="entry name" value="DctQ"/>
    <property type="match status" value="1"/>
</dbReference>
<dbReference type="InterPro" id="IPR055348">
    <property type="entry name" value="DctQ"/>
</dbReference>
<dbReference type="PANTHER" id="PTHR35011">
    <property type="entry name" value="2,3-DIKETO-L-GULONATE TRAP TRANSPORTER SMALL PERMEASE PROTEIN YIAM"/>
    <property type="match status" value="1"/>
</dbReference>
<keyword evidence="12" id="KW-1185">Reference proteome</keyword>
<sequence length="213" mass="23012">MATGWQPLAVELSALLGSAIVTPDTHPSPPWTDRLRAVLASPPPALARLVRVLTRVELVLATAALLIIFVLVLLQAGQRYLPIDGWPWTGELARFSLVWLTFLVAGVLVTTDSHISIEMIDMVPGDRLRRLVRVVSCLIVAAIGVGLCAEAWELMQTQGILKSPAMRMPMSWLYGISIIGFVSVVVRSLVAALTYAVLGVPEPTIDGLELATE</sequence>
<feature type="transmembrane region" description="Helical" evidence="9">
    <location>
        <begin position="92"/>
        <end position="110"/>
    </location>
</feature>
<feature type="transmembrane region" description="Helical" evidence="9">
    <location>
        <begin position="131"/>
        <end position="152"/>
    </location>
</feature>
<keyword evidence="6 9" id="KW-1133">Transmembrane helix</keyword>
<evidence type="ECO:0000256" key="5">
    <source>
        <dbReference type="ARBA" id="ARBA00022692"/>
    </source>
</evidence>
<keyword evidence="4" id="KW-0997">Cell inner membrane</keyword>
<evidence type="ECO:0000256" key="9">
    <source>
        <dbReference type="SAM" id="Phobius"/>
    </source>
</evidence>
<dbReference type="InterPro" id="IPR007387">
    <property type="entry name" value="TRAP_DctQ"/>
</dbReference>
<feature type="transmembrane region" description="Helical" evidence="9">
    <location>
        <begin position="172"/>
        <end position="198"/>
    </location>
</feature>
<evidence type="ECO:0000256" key="7">
    <source>
        <dbReference type="ARBA" id="ARBA00023136"/>
    </source>
</evidence>
<dbReference type="Proteomes" id="UP000233565">
    <property type="component" value="Unassembled WGS sequence"/>
</dbReference>
<evidence type="ECO:0000256" key="6">
    <source>
        <dbReference type="ARBA" id="ARBA00022989"/>
    </source>
</evidence>
<evidence type="ECO:0000259" key="10">
    <source>
        <dbReference type="Pfam" id="PF04290"/>
    </source>
</evidence>
<evidence type="ECO:0000256" key="1">
    <source>
        <dbReference type="ARBA" id="ARBA00004429"/>
    </source>
</evidence>
<evidence type="ECO:0000256" key="3">
    <source>
        <dbReference type="ARBA" id="ARBA00022475"/>
    </source>
</evidence>
<evidence type="ECO:0000256" key="4">
    <source>
        <dbReference type="ARBA" id="ARBA00022519"/>
    </source>
</evidence>
<feature type="transmembrane region" description="Helical" evidence="9">
    <location>
        <begin position="58"/>
        <end position="77"/>
    </location>
</feature>
<evidence type="ECO:0000256" key="8">
    <source>
        <dbReference type="ARBA" id="ARBA00038436"/>
    </source>
</evidence>
<feature type="domain" description="Tripartite ATP-independent periplasmic transporters DctQ component" evidence="10">
    <location>
        <begin position="68"/>
        <end position="193"/>
    </location>
</feature>
<keyword evidence="7 9" id="KW-0472">Membrane</keyword>
<keyword evidence="2" id="KW-0813">Transport</keyword>
<name>A0ABX4QUB6_9ACTN</name>
<proteinExistence type="inferred from homology"/>
<keyword evidence="3" id="KW-1003">Cell membrane</keyword>
<protein>
    <submittedName>
        <fullName evidence="11">TRAP transporter small permease</fullName>
    </submittedName>
</protein>
<reference evidence="11 12" key="1">
    <citation type="submission" date="2017-12" db="EMBL/GenBank/DDBJ databases">
        <title>Pharmacopeia of the Arctic Ocean.</title>
        <authorList>
            <person name="Collins E."/>
            <person name="Ducluzeau A.-L."/>
        </authorList>
    </citation>
    <scope>NUCLEOTIDE SEQUENCE [LARGE SCALE GENOMIC DNA]</scope>
    <source>
        <strain evidence="11 12">DSM 23325</strain>
    </source>
</reference>